<evidence type="ECO:0000259" key="3">
    <source>
        <dbReference type="PROSITE" id="PS50158"/>
    </source>
</evidence>
<evidence type="ECO:0000256" key="2">
    <source>
        <dbReference type="SAM" id="MobiDB-lite"/>
    </source>
</evidence>
<evidence type="ECO:0000313" key="4">
    <source>
        <dbReference type="EMBL" id="KAG5589851.1"/>
    </source>
</evidence>
<keyword evidence="1" id="KW-0479">Metal-binding</keyword>
<feature type="domain" description="CCHC-type" evidence="3">
    <location>
        <begin position="205"/>
        <end position="220"/>
    </location>
</feature>
<dbReference type="InterPro" id="IPR056010">
    <property type="entry name" value="DUF7588"/>
</dbReference>
<dbReference type="GO" id="GO:0008270">
    <property type="term" value="F:zinc ion binding"/>
    <property type="evidence" value="ECO:0007669"/>
    <property type="project" value="UniProtKB-KW"/>
</dbReference>
<evidence type="ECO:0000256" key="1">
    <source>
        <dbReference type="PROSITE-ProRule" id="PRU00047"/>
    </source>
</evidence>
<dbReference type="EMBL" id="JACXVP010000008">
    <property type="protein sequence ID" value="KAG5589851.1"/>
    <property type="molecule type" value="Genomic_DNA"/>
</dbReference>
<dbReference type="Pfam" id="PF24496">
    <property type="entry name" value="DUF7588"/>
    <property type="match status" value="1"/>
</dbReference>
<dbReference type="SUPFAM" id="SSF57756">
    <property type="entry name" value="Retrovirus zinc finger-like domains"/>
    <property type="match status" value="1"/>
</dbReference>
<organism evidence="4 5">
    <name type="scientific">Solanum commersonii</name>
    <name type="common">Commerson's wild potato</name>
    <name type="synonym">Commerson's nightshade</name>
    <dbReference type="NCBI Taxonomy" id="4109"/>
    <lineage>
        <taxon>Eukaryota</taxon>
        <taxon>Viridiplantae</taxon>
        <taxon>Streptophyta</taxon>
        <taxon>Embryophyta</taxon>
        <taxon>Tracheophyta</taxon>
        <taxon>Spermatophyta</taxon>
        <taxon>Magnoliopsida</taxon>
        <taxon>eudicotyledons</taxon>
        <taxon>Gunneridae</taxon>
        <taxon>Pentapetalae</taxon>
        <taxon>asterids</taxon>
        <taxon>lamiids</taxon>
        <taxon>Solanales</taxon>
        <taxon>Solanaceae</taxon>
        <taxon>Solanoideae</taxon>
        <taxon>Solaneae</taxon>
        <taxon>Solanum</taxon>
    </lineage>
</organism>
<comment type="caution">
    <text evidence="4">The sequence shown here is derived from an EMBL/GenBank/DDBJ whole genome shotgun (WGS) entry which is preliminary data.</text>
</comment>
<dbReference type="OrthoDB" id="1323164at2759"/>
<keyword evidence="1" id="KW-0863">Zinc-finger</keyword>
<feature type="region of interest" description="Disordered" evidence="2">
    <location>
        <begin position="165"/>
        <end position="198"/>
    </location>
</feature>
<keyword evidence="1" id="KW-0862">Zinc</keyword>
<accession>A0A9J5XNN3</accession>
<dbReference type="GO" id="GO:0003676">
    <property type="term" value="F:nucleic acid binding"/>
    <property type="evidence" value="ECO:0007669"/>
    <property type="project" value="InterPro"/>
</dbReference>
<sequence>MEPPEEKPVWLGMLKTGKVFEPNPDILHEKWTYPDNQTKRKWYVATYTLKERELFRDSWMNDIRRIACEIEFFKWFEMTVVESITPYLEGINIPVAGTVIKASPFKEKSDKAGVLLTSADIDRVVEQNNYSNQILHVISRQIEDTKPTISRRPTHFHLYSLIKCQKDKKEKKSHRKKSQRRDDSTRPKGNKSRSKRPRDAKIDVCWTCSKTGHKANECRSKTKKKKINLLNMDEETRGKLFAILDEPFSESSGTSDKYNDDEDIDLYYKSNASQSGKDCTCTEAFCTCDNTSQSIRVLSDHSKEAPFDVIQHIPDDEGRNHFLLELKTIILNTDKPKSRPIVEPFSMKQIMSCSDSHSKSSISDLRHEVSNLC</sequence>
<keyword evidence="5" id="KW-1185">Reference proteome</keyword>
<dbReference type="AlphaFoldDB" id="A0A9J5XNN3"/>
<gene>
    <name evidence="4" type="ORF">H5410_040365</name>
</gene>
<dbReference type="InterPro" id="IPR036875">
    <property type="entry name" value="Znf_CCHC_sf"/>
</dbReference>
<dbReference type="InterPro" id="IPR001878">
    <property type="entry name" value="Znf_CCHC"/>
</dbReference>
<evidence type="ECO:0000313" key="5">
    <source>
        <dbReference type="Proteomes" id="UP000824120"/>
    </source>
</evidence>
<reference evidence="4 5" key="1">
    <citation type="submission" date="2020-09" db="EMBL/GenBank/DDBJ databases">
        <title>De no assembly of potato wild relative species, Solanum commersonii.</title>
        <authorList>
            <person name="Cho K."/>
        </authorList>
    </citation>
    <scope>NUCLEOTIDE SEQUENCE [LARGE SCALE GENOMIC DNA]</scope>
    <source>
        <strain evidence="4">LZ3.2</strain>
        <tissue evidence="4">Leaf</tissue>
    </source>
</reference>
<proteinExistence type="predicted"/>
<dbReference type="PROSITE" id="PS50158">
    <property type="entry name" value="ZF_CCHC"/>
    <property type="match status" value="1"/>
</dbReference>
<dbReference type="SMART" id="SM00343">
    <property type="entry name" value="ZnF_C2HC"/>
    <property type="match status" value="1"/>
</dbReference>
<name>A0A9J5XNN3_SOLCO</name>
<dbReference type="Proteomes" id="UP000824120">
    <property type="component" value="Chromosome 8"/>
</dbReference>
<protein>
    <recommendedName>
        <fullName evidence="3">CCHC-type domain-containing protein</fullName>
    </recommendedName>
</protein>